<dbReference type="InterPro" id="IPR029052">
    <property type="entry name" value="Metallo-depent_PP-like"/>
</dbReference>
<accession>A0A9X2JKY0</accession>
<gene>
    <name evidence="3" type="ORF">NG895_27355</name>
</gene>
<dbReference type="Pfam" id="PF09423">
    <property type="entry name" value="PhoD"/>
    <property type="match status" value="1"/>
</dbReference>
<dbReference type="RefSeq" id="WP_252855749.1">
    <property type="nucleotide sequence ID" value="NZ_JAMXLR010000092.1"/>
</dbReference>
<dbReference type="InterPro" id="IPR052900">
    <property type="entry name" value="Phospholipid_Metab_Enz"/>
</dbReference>
<dbReference type="PANTHER" id="PTHR43606:SF2">
    <property type="entry name" value="ALKALINE PHOSPHATASE FAMILY PROTEIN (AFU_ORTHOLOGUE AFUA_5G03860)"/>
    <property type="match status" value="1"/>
</dbReference>
<evidence type="ECO:0000313" key="4">
    <source>
        <dbReference type="Proteomes" id="UP001155241"/>
    </source>
</evidence>
<dbReference type="InterPro" id="IPR018946">
    <property type="entry name" value="PhoD-like_MPP"/>
</dbReference>
<dbReference type="EMBL" id="JAMXLR010000092">
    <property type="protein sequence ID" value="MCO6047639.1"/>
    <property type="molecule type" value="Genomic_DNA"/>
</dbReference>
<reference evidence="3" key="1">
    <citation type="submission" date="2022-06" db="EMBL/GenBank/DDBJ databases">
        <title>Aeoliella straminimaris, a novel planctomycete from sediments.</title>
        <authorList>
            <person name="Vitorino I.R."/>
            <person name="Lage O.M."/>
        </authorList>
    </citation>
    <scope>NUCLEOTIDE SEQUENCE</scope>
    <source>
        <strain evidence="3">ICT_H6.2</strain>
    </source>
</reference>
<feature type="domain" description="Phospholipase D N-terminal" evidence="2">
    <location>
        <begin position="56"/>
        <end position="152"/>
    </location>
</feature>
<dbReference type="Gene3D" id="3.60.21.70">
    <property type="entry name" value="PhoD-like phosphatase"/>
    <property type="match status" value="1"/>
</dbReference>
<dbReference type="Pfam" id="PF16655">
    <property type="entry name" value="PhoD_N"/>
    <property type="match status" value="1"/>
</dbReference>
<dbReference type="CDD" id="cd07389">
    <property type="entry name" value="MPP_PhoD"/>
    <property type="match status" value="1"/>
</dbReference>
<dbReference type="AlphaFoldDB" id="A0A9X2JKY0"/>
<dbReference type="SUPFAM" id="SSF56300">
    <property type="entry name" value="Metallo-dependent phosphatases"/>
    <property type="match status" value="1"/>
</dbReference>
<keyword evidence="4" id="KW-1185">Reference proteome</keyword>
<dbReference type="Gene3D" id="2.60.40.380">
    <property type="entry name" value="Purple acid phosphatase-like, N-terminal"/>
    <property type="match status" value="1"/>
</dbReference>
<protein>
    <submittedName>
        <fullName evidence="3">Alkaline phosphatase D family protein</fullName>
    </submittedName>
</protein>
<evidence type="ECO:0000259" key="2">
    <source>
        <dbReference type="Pfam" id="PF16655"/>
    </source>
</evidence>
<sequence>MQLPTTQQFRAAARRAGGVDRRLFMAYVAGLTAAPMVRAADKLETEKPVSNDPFTLGVASGDPANNSVLLWTRLATQPLEPGGGMDLAPVRVRWEVAEDEQFNSVVQRGRSWATPQLGHSVHVAVDGLRPDRWYHYRFMVGDATSPVGRTRTTPRRVASPDLFRFAFASCQHYEAGHYAAYRHMAEQDLDMVVHLGDYIYEGKGKKGGVRKHLGKEINSLDDYRIRHAQYRSDPLLQAMHAQCPWMVTWDDHEFDNNYAGDISEQLDVDPVEFLIRRANAYQAYYEMMPLRRRSLPQGPHMRLYRKVRIGDLAEMFVLDTRQYRSDQPHDDTKHDIDDDCLQPTQSLLGTKQRDWLEGSLLASESRWNILAQQVMMGAVDRKQGPEREYSMDQWPGCQYERNHLMSYLADRRVSNPVVLTGDIHSNWVNDLHQDDLLGESPVVATEFVGTSISSGGNGPKSLDISALQNENPGLRYHDRRRGYVACELTPESWTSRYYAVDDVTDPESAVEQSAAFVVESGRPGAQQV</sequence>
<dbReference type="Proteomes" id="UP001155241">
    <property type="component" value="Unassembled WGS sequence"/>
</dbReference>
<name>A0A9X2JKY0_9BACT</name>
<dbReference type="InterPro" id="IPR032093">
    <property type="entry name" value="PhoD_N"/>
</dbReference>
<dbReference type="PANTHER" id="PTHR43606">
    <property type="entry name" value="PHOSPHATASE, PUTATIVE (AFU_ORTHOLOGUE AFUA_6G08710)-RELATED"/>
    <property type="match status" value="1"/>
</dbReference>
<evidence type="ECO:0000313" key="3">
    <source>
        <dbReference type="EMBL" id="MCO6047639.1"/>
    </source>
</evidence>
<dbReference type="InterPro" id="IPR038607">
    <property type="entry name" value="PhoD-like_sf"/>
</dbReference>
<evidence type="ECO:0000259" key="1">
    <source>
        <dbReference type="Pfam" id="PF09423"/>
    </source>
</evidence>
<comment type="caution">
    <text evidence="3">The sequence shown here is derived from an EMBL/GenBank/DDBJ whole genome shotgun (WGS) entry which is preliminary data.</text>
</comment>
<proteinExistence type="predicted"/>
<organism evidence="3 4">
    <name type="scientific">Aeoliella straminimaris</name>
    <dbReference type="NCBI Taxonomy" id="2954799"/>
    <lineage>
        <taxon>Bacteria</taxon>
        <taxon>Pseudomonadati</taxon>
        <taxon>Planctomycetota</taxon>
        <taxon>Planctomycetia</taxon>
        <taxon>Pirellulales</taxon>
        <taxon>Lacipirellulaceae</taxon>
        <taxon>Aeoliella</taxon>
    </lineage>
</organism>
<feature type="domain" description="PhoD-like phosphatase metallophosphatase" evidence="1">
    <location>
        <begin position="165"/>
        <end position="497"/>
    </location>
</feature>